<reference evidence="5" key="1">
    <citation type="submission" date="2023-01" db="EMBL/GenBank/DDBJ databases">
        <authorList>
            <person name="Piombo E."/>
        </authorList>
    </citation>
    <scope>NUCLEOTIDE SEQUENCE</scope>
</reference>
<sequence length="156" mass="17148">MVLTRVASVGAKLGGLPVAQEYEYAKADGMASIHVNFPTRFDAEVASCIVHGTISPDLGGTFYRVICDSTYANRIGKDTWINGDGAIDAWRISNAVCDFKQKFVRTPRFVLERAARKPLFGTYSNPFAGDERVSEMVQSTGNTHIHFWQGILLASD</sequence>
<comment type="cofactor">
    <cofactor evidence="1">
        <name>Fe(2+)</name>
        <dbReference type="ChEBI" id="CHEBI:29033"/>
    </cofactor>
</comment>
<evidence type="ECO:0000313" key="6">
    <source>
        <dbReference type="Proteomes" id="UP001160390"/>
    </source>
</evidence>
<dbReference type="EMBL" id="CABFNP030001042">
    <property type="protein sequence ID" value="CAI6090829.1"/>
    <property type="molecule type" value="Genomic_DNA"/>
</dbReference>
<name>A0AA35M669_9HYPO</name>
<evidence type="ECO:0000256" key="3">
    <source>
        <dbReference type="ARBA" id="ARBA00022723"/>
    </source>
</evidence>
<comment type="similarity">
    <text evidence="2">Belongs to the carotenoid oxygenase family.</text>
</comment>
<evidence type="ECO:0000256" key="2">
    <source>
        <dbReference type="ARBA" id="ARBA00006787"/>
    </source>
</evidence>
<dbReference type="Pfam" id="PF03055">
    <property type="entry name" value="RPE65"/>
    <property type="match status" value="1"/>
</dbReference>
<keyword evidence="4" id="KW-0408">Iron</keyword>
<dbReference type="Proteomes" id="UP001160390">
    <property type="component" value="Unassembled WGS sequence"/>
</dbReference>
<dbReference type="GO" id="GO:0046872">
    <property type="term" value="F:metal ion binding"/>
    <property type="evidence" value="ECO:0007669"/>
    <property type="project" value="UniProtKB-KW"/>
</dbReference>
<evidence type="ECO:0000256" key="1">
    <source>
        <dbReference type="ARBA" id="ARBA00001954"/>
    </source>
</evidence>
<evidence type="ECO:0000313" key="5">
    <source>
        <dbReference type="EMBL" id="CAI6090829.1"/>
    </source>
</evidence>
<keyword evidence="3" id="KW-0479">Metal-binding</keyword>
<keyword evidence="6" id="KW-1185">Reference proteome</keyword>
<evidence type="ECO:0000256" key="4">
    <source>
        <dbReference type="ARBA" id="ARBA00023004"/>
    </source>
</evidence>
<gene>
    <name evidence="5" type="ORF">CCHLO57077_00010062</name>
</gene>
<organism evidence="5 6">
    <name type="scientific">Clonostachys chloroleuca</name>
    <dbReference type="NCBI Taxonomy" id="1926264"/>
    <lineage>
        <taxon>Eukaryota</taxon>
        <taxon>Fungi</taxon>
        <taxon>Dikarya</taxon>
        <taxon>Ascomycota</taxon>
        <taxon>Pezizomycotina</taxon>
        <taxon>Sordariomycetes</taxon>
        <taxon>Hypocreomycetidae</taxon>
        <taxon>Hypocreales</taxon>
        <taxon>Bionectriaceae</taxon>
        <taxon>Clonostachys</taxon>
    </lineage>
</organism>
<accession>A0AA35M669</accession>
<protein>
    <submittedName>
        <fullName evidence="5">Uncharacterized protein</fullName>
    </submittedName>
</protein>
<dbReference type="AlphaFoldDB" id="A0AA35M669"/>
<dbReference type="InterPro" id="IPR004294">
    <property type="entry name" value="Carotenoid_Oase"/>
</dbReference>
<proteinExistence type="inferred from homology"/>
<comment type="caution">
    <text evidence="5">The sequence shown here is derived from an EMBL/GenBank/DDBJ whole genome shotgun (WGS) entry which is preliminary data.</text>
</comment>
<dbReference type="GO" id="GO:0016702">
    <property type="term" value="F:oxidoreductase activity, acting on single donors with incorporation of molecular oxygen, incorporation of two atoms of oxygen"/>
    <property type="evidence" value="ECO:0007669"/>
    <property type="project" value="InterPro"/>
</dbReference>